<evidence type="ECO:0000256" key="5">
    <source>
        <dbReference type="ARBA" id="ARBA00023242"/>
    </source>
</evidence>
<keyword evidence="10" id="KW-1185">Reference proteome</keyword>
<dbReference type="GO" id="GO:0051301">
    <property type="term" value="P:cell division"/>
    <property type="evidence" value="ECO:0007669"/>
    <property type="project" value="UniProtKB-KW"/>
</dbReference>
<dbReference type="PROSITE" id="PS50815">
    <property type="entry name" value="HORMA"/>
    <property type="match status" value="1"/>
</dbReference>
<evidence type="ECO:0000313" key="10">
    <source>
        <dbReference type="Proteomes" id="UP001633002"/>
    </source>
</evidence>
<keyword evidence="6" id="KW-0131">Cell cycle</keyword>
<protein>
    <recommendedName>
        <fullName evidence="8">HORMA domain-containing protein</fullName>
    </recommendedName>
</protein>
<evidence type="ECO:0000256" key="4">
    <source>
        <dbReference type="ARBA" id="ARBA00022776"/>
    </source>
</evidence>
<dbReference type="InterPro" id="IPR045091">
    <property type="entry name" value="Mad2-like"/>
</dbReference>
<dbReference type="Proteomes" id="UP001633002">
    <property type="component" value="Unassembled WGS sequence"/>
</dbReference>
<name>A0ABD3GR94_9MARC</name>
<dbReference type="Gene3D" id="3.30.900.10">
    <property type="entry name" value="HORMA domain"/>
    <property type="match status" value="1"/>
</dbReference>
<keyword evidence="4" id="KW-0498">Mitosis</keyword>
<dbReference type="PANTHER" id="PTHR11842">
    <property type="entry name" value="MITOTIC SPINDLE ASSEMBLY CHECKPOINT PROTEIN MAD2"/>
    <property type="match status" value="1"/>
</dbReference>
<accession>A0ABD3GR94</accession>
<sequence length="239" mass="26604">MGSPRKCEIQQPGSEGGCSGDRAMGTVQLTRDIITLKGSAAIVSEFFCYAVNRCPSAGPLQLVPSIILFQRGIYPAENFARVKKYGLTMLICEDERVKTFINTVTRQMAEWLETGSLERVVLVVASIASGEVLERWSFNIETDKEVTEKGVVREKPDKEIMTDIQGVMRQITSSVTFLPHLEEACTFDLLVYTPPDSKVPPLWGESDARLINNPQVVKLRSVDTKVHRVDAMVAYKFDG</sequence>
<dbReference type="AlphaFoldDB" id="A0ABD3GR94"/>
<dbReference type="Pfam" id="PF02301">
    <property type="entry name" value="HORMA"/>
    <property type="match status" value="1"/>
</dbReference>
<comment type="caution">
    <text evidence="9">The sequence shown here is derived from an EMBL/GenBank/DDBJ whole genome shotgun (WGS) entry which is preliminary data.</text>
</comment>
<comment type="similarity">
    <text evidence="2">Belongs to the MAD2 family.</text>
</comment>
<organism evidence="9 10">
    <name type="scientific">Riccia sorocarpa</name>
    <dbReference type="NCBI Taxonomy" id="122646"/>
    <lineage>
        <taxon>Eukaryota</taxon>
        <taxon>Viridiplantae</taxon>
        <taxon>Streptophyta</taxon>
        <taxon>Embryophyta</taxon>
        <taxon>Marchantiophyta</taxon>
        <taxon>Marchantiopsida</taxon>
        <taxon>Marchantiidae</taxon>
        <taxon>Marchantiales</taxon>
        <taxon>Ricciaceae</taxon>
        <taxon>Riccia</taxon>
    </lineage>
</organism>
<keyword evidence="5" id="KW-0539">Nucleus</keyword>
<evidence type="ECO:0000256" key="3">
    <source>
        <dbReference type="ARBA" id="ARBA00022618"/>
    </source>
</evidence>
<dbReference type="SUPFAM" id="SSF56019">
    <property type="entry name" value="The spindle assembly checkpoint protein mad2"/>
    <property type="match status" value="1"/>
</dbReference>
<gene>
    <name evidence="9" type="ORF">R1sor_024644</name>
</gene>
<keyword evidence="3" id="KW-0132">Cell division</keyword>
<reference evidence="9 10" key="1">
    <citation type="submission" date="2024-09" db="EMBL/GenBank/DDBJ databases">
        <title>Chromosome-scale assembly of Riccia sorocarpa.</title>
        <authorList>
            <person name="Paukszto L."/>
        </authorList>
    </citation>
    <scope>NUCLEOTIDE SEQUENCE [LARGE SCALE GENOMIC DNA]</scope>
    <source>
        <strain evidence="9">LP-2024</strain>
        <tissue evidence="9">Aerial parts of the thallus</tissue>
    </source>
</reference>
<evidence type="ECO:0000313" key="9">
    <source>
        <dbReference type="EMBL" id="KAL3681688.1"/>
    </source>
</evidence>
<feature type="domain" description="HORMA" evidence="8">
    <location>
        <begin position="50"/>
        <end position="233"/>
    </location>
</feature>
<evidence type="ECO:0000259" key="8">
    <source>
        <dbReference type="PROSITE" id="PS50815"/>
    </source>
</evidence>
<evidence type="ECO:0000256" key="1">
    <source>
        <dbReference type="ARBA" id="ARBA00004123"/>
    </source>
</evidence>
<dbReference type="GO" id="GO:0005634">
    <property type="term" value="C:nucleus"/>
    <property type="evidence" value="ECO:0007669"/>
    <property type="project" value="UniProtKB-SubCell"/>
</dbReference>
<evidence type="ECO:0000256" key="6">
    <source>
        <dbReference type="ARBA" id="ARBA00023306"/>
    </source>
</evidence>
<evidence type="ECO:0000256" key="7">
    <source>
        <dbReference type="SAM" id="MobiDB-lite"/>
    </source>
</evidence>
<proteinExistence type="inferred from homology"/>
<dbReference type="InterPro" id="IPR003511">
    <property type="entry name" value="HORMA_dom"/>
</dbReference>
<comment type="subcellular location">
    <subcellularLocation>
        <location evidence="1">Nucleus</location>
    </subcellularLocation>
</comment>
<dbReference type="InterPro" id="IPR036570">
    <property type="entry name" value="HORMA_dom_sf"/>
</dbReference>
<evidence type="ECO:0000256" key="2">
    <source>
        <dbReference type="ARBA" id="ARBA00010348"/>
    </source>
</evidence>
<dbReference type="PANTHER" id="PTHR11842:SF11">
    <property type="entry name" value="MITOTIC SPINDLE ASSEMBLY CHECKPOINT PROTEIN MAD2A"/>
    <property type="match status" value="1"/>
</dbReference>
<dbReference type="EMBL" id="JBJQOH010000007">
    <property type="protein sequence ID" value="KAL3681688.1"/>
    <property type="molecule type" value="Genomic_DNA"/>
</dbReference>
<feature type="region of interest" description="Disordered" evidence="7">
    <location>
        <begin position="1"/>
        <end position="20"/>
    </location>
</feature>